<gene>
    <name evidence="2" type="ORF">QFI96_016645</name>
</gene>
<proteinExistence type="predicted"/>
<feature type="signal peptide" evidence="1">
    <location>
        <begin position="1"/>
        <end position="17"/>
    </location>
</feature>
<comment type="caution">
    <text evidence="2">The sequence shown here is derived from an EMBL/GenBank/DDBJ whole genome shotgun (WGS) entry which is preliminary data.</text>
</comment>
<keyword evidence="1" id="KW-0732">Signal</keyword>
<reference evidence="2 3" key="1">
    <citation type="submission" date="2024-04" db="EMBL/GenBank/DDBJ databases">
        <title>Two novel Raoultella species associated with bleeding cankers of broadleaf hosts, Raoultella scottia sp. nov. and Raoultella lignicola sp. nov.</title>
        <authorList>
            <person name="Brady C.L."/>
        </authorList>
    </citation>
    <scope>NUCLEOTIDE SEQUENCE [LARGE SCALE GENOMIC DNA]</scope>
    <source>
        <strain evidence="2 3">TW_WC1a.1</strain>
    </source>
</reference>
<dbReference type="Proteomes" id="UP001312893">
    <property type="component" value="Unassembled WGS sequence"/>
</dbReference>
<organism evidence="2 3">
    <name type="scientific">Raoultella lignicola</name>
    <dbReference type="NCBI Taxonomy" id="3040939"/>
    <lineage>
        <taxon>Bacteria</taxon>
        <taxon>Pseudomonadati</taxon>
        <taxon>Pseudomonadota</taxon>
        <taxon>Gammaproteobacteria</taxon>
        <taxon>Enterobacterales</taxon>
        <taxon>Enterobacteriaceae</taxon>
        <taxon>Klebsiella/Raoultella group</taxon>
        <taxon>Raoultella</taxon>
    </lineage>
</organism>
<dbReference type="EMBL" id="JARXNK020000104">
    <property type="protein sequence ID" value="MEL0553328.1"/>
    <property type="molecule type" value="Genomic_DNA"/>
</dbReference>
<sequence>MRNGLFVLLAAAFSVCAQDPVLPIVPVSHVTPVVSHLTAPESLRPCCAFGYDLHVRAIGVPIPVYQIGNVLTLDTLGRHHYNDSALGAVKNLVGLSEEKNGLIYTRRGGFIDIAHVRDTADNTFYLFSRIFPNLGQSGRVFYSEELGVRRIQLNAFTPPASMHQRYEIAAWLAGYLAYELAQWHEIAQWYGFQSVPGFSEEISAFSPEDLYSNLLGARLAINVILQGHVDSVDEYNQAMESALKQVLVKLTVAPRNETEAMFRKLDGDWWNSKRRVPDKFLVLKRNYALSDTRLPTPVPFENAIPYQLTLPVSVDGFTLAQLGQLQIHPGHDMRSLPMPDSFYTPEQFQGLADRAQQADKTQLERIQLERIEK</sequence>
<feature type="chain" id="PRO_5046081342" evidence="1">
    <location>
        <begin position="18"/>
        <end position="373"/>
    </location>
</feature>
<dbReference type="InterPro" id="IPR025130">
    <property type="entry name" value="DUF4056"/>
</dbReference>
<name>A0ABU9FBP9_9ENTR</name>
<dbReference type="RefSeq" id="WP_123754315.1">
    <property type="nucleotide sequence ID" value="NZ_JARXNK020000104.1"/>
</dbReference>
<keyword evidence="3" id="KW-1185">Reference proteome</keyword>
<protein>
    <submittedName>
        <fullName evidence="2">DUF4056 domain-containing protein</fullName>
    </submittedName>
</protein>
<accession>A0ABU9FBP9</accession>
<dbReference type="Pfam" id="PF13265">
    <property type="entry name" value="DUF4056"/>
    <property type="match status" value="1"/>
</dbReference>
<evidence type="ECO:0000313" key="2">
    <source>
        <dbReference type="EMBL" id="MEL0553328.1"/>
    </source>
</evidence>
<evidence type="ECO:0000313" key="3">
    <source>
        <dbReference type="Proteomes" id="UP001312893"/>
    </source>
</evidence>
<evidence type="ECO:0000256" key="1">
    <source>
        <dbReference type="SAM" id="SignalP"/>
    </source>
</evidence>